<dbReference type="AlphaFoldDB" id="B3PMY3"/>
<reference evidence="1 2" key="1">
    <citation type="journal article" date="2008" name="Infect. Immun.">
        <title>Genome of Mycoplasma arthritidis.</title>
        <authorList>
            <person name="Dybvig K."/>
            <person name="Zuhua C."/>
            <person name="Lao P."/>
            <person name="Jordan D.S."/>
            <person name="French C.T."/>
            <person name="Tu A.H."/>
            <person name="Loraine A.E."/>
        </authorList>
    </citation>
    <scope>NUCLEOTIDE SEQUENCE [LARGE SCALE GENOMIC DNA]</scope>
    <source>
        <strain evidence="1 2">158L3-1</strain>
    </source>
</reference>
<name>B3PMY3_META1</name>
<evidence type="ECO:0000313" key="1">
    <source>
        <dbReference type="EMBL" id="ACF07385.1"/>
    </source>
</evidence>
<dbReference type="RefSeq" id="WP_012498342.1">
    <property type="nucleotide sequence ID" value="NC_011025.1"/>
</dbReference>
<protein>
    <submittedName>
        <fullName evidence="1">Uncharacterized protein</fullName>
    </submittedName>
</protein>
<proteinExistence type="predicted"/>
<accession>B3PMY3</accession>
<keyword evidence="2" id="KW-1185">Reference proteome</keyword>
<organism evidence="1 2">
    <name type="scientific">Metamycoplasma arthritidis (strain 158L3-1)</name>
    <name type="common">Mycoplasma arthritidis</name>
    <dbReference type="NCBI Taxonomy" id="243272"/>
    <lineage>
        <taxon>Bacteria</taxon>
        <taxon>Bacillati</taxon>
        <taxon>Mycoplasmatota</taxon>
        <taxon>Mycoplasmoidales</taxon>
        <taxon>Metamycoplasmataceae</taxon>
        <taxon>Metamycoplasma</taxon>
    </lineage>
</organism>
<evidence type="ECO:0000313" key="2">
    <source>
        <dbReference type="Proteomes" id="UP000008812"/>
    </source>
</evidence>
<gene>
    <name evidence="1" type="ordered locus">MARTH_orf590</name>
</gene>
<dbReference type="EMBL" id="CP001047">
    <property type="protein sequence ID" value="ACF07385.1"/>
    <property type="molecule type" value="Genomic_DNA"/>
</dbReference>
<dbReference type="HOGENOM" id="CLU_1979033_0_0_14"/>
<dbReference type="KEGG" id="mat:MARTH_orf590"/>
<sequence>MKLKALTRIADTFYAPNALVGNINPQMVQRVYTQDIKWEDGIVPRIKPKNINRSEIEKTAKILKNTLEKNKNVIEKIAGSSGLYQKRFEELTDNEKISLFKNSIDSLPLSPEQKVEMDKKWMILNL</sequence>
<dbReference type="Proteomes" id="UP000008812">
    <property type="component" value="Chromosome"/>
</dbReference>